<dbReference type="EMBL" id="KQ241878">
    <property type="protein sequence ID" value="KNC82943.1"/>
    <property type="molecule type" value="Genomic_DNA"/>
</dbReference>
<evidence type="ECO:0000256" key="4">
    <source>
        <dbReference type="ARBA" id="ARBA00022670"/>
    </source>
</evidence>
<feature type="compositionally biased region" description="Basic and acidic residues" evidence="7">
    <location>
        <begin position="322"/>
        <end position="337"/>
    </location>
</feature>
<evidence type="ECO:0000313" key="9">
    <source>
        <dbReference type="EMBL" id="KNC82943.1"/>
    </source>
</evidence>
<dbReference type="Pfam" id="PF14684">
    <property type="entry name" value="Tricorn_C1"/>
    <property type="match status" value="1"/>
</dbReference>
<evidence type="ECO:0000313" key="10">
    <source>
        <dbReference type="Proteomes" id="UP000054560"/>
    </source>
</evidence>
<dbReference type="Gene3D" id="3.90.226.10">
    <property type="entry name" value="2-enoyl-CoA Hydratase, Chain A, domain 1"/>
    <property type="match status" value="1"/>
</dbReference>
<dbReference type="Gene3D" id="3.30.750.44">
    <property type="match status" value="1"/>
</dbReference>
<dbReference type="STRING" id="667725.A0A0L0G3Y8"/>
<dbReference type="OrthoDB" id="43744at2759"/>
<dbReference type="SUPFAM" id="SSF52096">
    <property type="entry name" value="ClpP/crotonase"/>
    <property type="match status" value="1"/>
</dbReference>
<feature type="region of interest" description="Disordered" evidence="7">
    <location>
        <begin position="663"/>
        <end position="688"/>
    </location>
</feature>
<dbReference type="GO" id="GO:0005737">
    <property type="term" value="C:cytoplasm"/>
    <property type="evidence" value="ECO:0007669"/>
    <property type="project" value="UniProtKB-SubCell"/>
</dbReference>
<evidence type="ECO:0000256" key="2">
    <source>
        <dbReference type="ARBA" id="ARBA00008524"/>
    </source>
</evidence>
<sequence>MQYPDMNDPFAEENCPGYYRYPCVHGDTVLFCCEDDLWCISAKGGYARRLTTFPGELKCVPAGESGGDDDDDDDEGAASRLSGVLDIDSRVLCEINPRHEWRQMFLETWRAMRDKYYSDNLNGVDWGAKRDLYLPLVARASCRSEVADILTELQSEMCTSHASAWGGDYKHRRHIKPGCLGADFTWSEEHGAYAISHIVNGDVWHPQNGGPLAKPAVGVRKGDLLVAINRRKLDRHTTPNELLLGMAYSEVLLSVMPKSAAKSDSKSKTKAVGKGTKTIGYGTGAAAEQPKKDMNGSINGSTKNAEHKSVGSVMTVPVAVTDSERDNDTSEEQRDSGTEMGVVRDSQTGRKILSKTNSSLGATVKSGREKHQTPNKGDNNIYESKNPGNAKTFGARKNSSVKKGAGTRRASTAPKQATTGGIAKESRSTPESSSESIRHIRVRCIGSDLYARYRDHIAHSRAHVRRTTNDRVGYIHLPDMERLGFSEFHRHFHTESRREGLIVDVRGNGGGYISELLLKSLAMPSLAVEISRYGAPIAYPTASVIGPVVMVCDEFTGSDGDCIVESFKTLKLGPVVGRRTWGGVVGTMDPLQLVDGSYTTQPEILILFLHKEAAPIENRGVEPDVHVIQTPQEHRKGKDTTLDAAVKVVMQKLAKEVPSFSSLMDQHRTPKDKPTIPKDWPFSMPALE</sequence>
<keyword evidence="5" id="KW-0378">Hydrolase</keyword>
<dbReference type="Pfam" id="PF03572">
    <property type="entry name" value="Peptidase_S41"/>
    <property type="match status" value="1"/>
</dbReference>
<gene>
    <name evidence="9" type="ORF">SARC_04790</name>
</gene>
<keyword evidence="4" id="KW-0645">Protease</keyword>
<name>A0A0L0G3Y8_9EUKA</name>
<dbReference type="CDD" id="cd10828">
    <property type="entry name" value="cpPDZ_Tricorn-protease"/>
    <property type="match status" value="1"/>
</dbReference>
<evidence type="ECO:0000259" key="8">
    <source>
        <dbReference type="SMART" id="SM00245"/>
    </source>
</evidence>
<dbReference type="GeneID" id="25905294"/>
<keyword evidence="3" id="KW-0963">Cytoplasm</keyword>
<evidence type="ECO:0000256" key="5">
    <source>
        <dbReference type="ARBA" id="ARBA00022801"/>
    </source>
</evidence>
<dbReference type="SUPFAM" id="SSF50156">
    <property type="entry name" value="PDZ domain-like"/>
    <property type="match status" value="1"/>
</dbReference>
<evidence type="ECO:0000256" key="7">
    <source>
        <dbReference type="SAM" id="MobiDB-lite"/>
    </source>
</evidence>
<feature type="region of interest" description="Disordered" evidence="7">
    <location>
        <begin position="259"/>
        <end position="435"/>
    </location>
</feature>
<dbReference type="Gene3D" id="2.120.10.60">
    <property type="entry name" value="Tricorn protease N-terminal domain"/>
    <property type="match status" value="1"/>
</dbReference>
<dbReference type="InterPro" id="IPR012393">
    <property type="entry name" value="Tricorn_protease"/>
</dbReference>
<feature type="compositionally biased region" description="Polar residues" evidence="7">
    <location>
        <begin position="374"/>
        <end position="389"/>
    </location>
</feature>
<feature type="domain" description="Tail specific protease" evidence="8">
    <location>
        <begin position="432"/>
        <end position="628"/>
    </location>
</feature>
<dbReference type="InterPro" id="IPR029414">
    <property type="entry name" value="Tricorn_PDZ"/>
</dbReference>
<dbReference type="GO" id="GO:0006508">
    <property type="term" value="P:proteolysis"/>
    <property type="evidence" value="ECO:0007669"/>
    <property type="project" value="UniProtKB-KW"/>
</dbReference>
<feature type="compositionally biased region" description="Basic and acidic residues" evidence="7">
    <location>
        <begin position="665"/>
        <end position="676"/>
    </location>
</feature>
<dbReference type="Gene3D" id="2.30.42.10">
    <property type="match status" value="1"/>
</dbReference>
<dbReference type="PANTHER" id="PTHR43253:SF1">
    <property type="entry name" value="TRICORN PROTEASE HOMOLOG 2-RELATED"/>
    <property type="match status" value="1"/>
</dbReference>
<evidence type="ECO:0000256" key="6">
    <source>
        <dbReference type="ARBA" id="ARBA00022825"/>
    </source>
</evidence>
<dbReference type="eggNOG" id="ENOG502S42J">
    <property type="taxonomic scope" value="Eukaryota"/>
</dbReference>
<protein>
    <recommendedName>
        <fullName evidence="8">Tail specific protease domain-containing protein</fullName>
    </recommendedName>
</protein>
<dbReference type="Proteomes" id="UP000054560">
    <property type="component" value="Unassembled WGS sequence"/>
</dbReference>
<dbReference type="InterPro" id="IPR036034">
    <property type="entry name" value="PDZ_sf"/>
</dbReference>
<dbReference type="SMART" id="SM00245">
    <property type="entry name" value="TSPc"/>
    <property type="match status" value="1"/>
</dbReference>
<dbReference type="InterPro" id="IPR028204">
    <property type="entry name" value="Tricorn_C1"/>
</dbReference>
<evidence type="ECO:0000256" key="3">
    <source>
        <dbReference type="ARBA" id="ARBA00022490"/>
    </source>
</evidence>
<evidence type="ECO:0000256" key="1">
    <source>
        <dbReference type="ARBA" id="ARBA00004496"/>
    </source>
</evidence>
<dbReference type="PANTHER" id="PTHR43253">
    <property type="entry name" value="TRICORN PROTEASE HOMOLOG 2-RELATED"/>
    <property type="match status" value="1"/>
</dbReference>
<dbReference type="RefSeq" id="XP_014156845.1">
    <property type="nucleotide sequence ID" value="XM_014301370.1"/>
</dbReference>
<dbReference type="GO" id="GO:0008236">
    <property type="term" value="F:serine-type peptidase activity"/>
    <property type="evidence" value="ECO:0007669"/>
    <property type="project" value="UniProtKB-KW"/>
</dbReference>
<proteinExistence type="inferred from homology"/>
<comment type="subcellular location">
    <subcellularLocation>
        <location evidence="1">Cytoplasm</location>
    </subcellularLocation>
</comment>
<dbReference type="CDD" id="cd07562">
    <property type="entry name" value="Peptidase_S41_TRI"/>
    <property type="match status" value="1"/>
</dbReference>
<feature type="compositionally biased region" description="Polar residues" evidence="7">
    <location>
        <begin position="409"/>
        <end position="419"/>
    </location>
</feature>
<accession>A0A0L0G3Y8</accession>
<comment type="similarity">
    <text evidence="2">Belongs to the peptidase S41B family.</text>
</comment>
<keyword evidence="10" id="KW-1185">Reference proteome</keyword>
<keyword evidence="6" id="KW-0720">Serine protease</keyword>
<dbReference type="InterPro" id="IPR005151">
    <property type="entry name" value="Tail-specific_protease"/>
</dbReference>
<dbReference type="InterPro" id="IPR029045">
    <property type="entry name" value="ClpP/crotonase-like_dom_sf"/>
</dbReference>
<reference evidence="9 10" key="1">
    <citation type="submission" date="2011-02" db="EMBL/GenBank/DDBJ databases">
        <title>The Genome Sequence of Sphaeroforma arctica JP610.</title>
        <authorList>
            <consortium name="The Broad Institute Genome Sequencing Platform"/>
            <person name="Russ C."/>
            <person name="Cuomo C."/>
            <person name="Young S.K."/>
            <person name="Zeng Q."/>
            <person name="Gargeya S."/>
            <person name="Alvarado L."/>
            <person name="Berlin A."/>
            <person name="Chapman S.B."/>
            <person name="Chen Z."/>
            <person name="Freedman E."/>
            <person name="Gellesch M."/>
            <person name="Goldberg J."/>
            <person name="Griggs A."/>
            <person name="Gujja S."/>
            <person name="Heilman E."/>
            <person name="Heiman D."/>
            <person name="Howarth C."/>
            <person name="Mehta T."/>
            <person name="Neiman D."/>
            <person name="Pearson M."/>
            <person name="Roberts A."/>
            <person name="Saif S."/>
            <person name="Shea T."/>
            <person name="Shenoy N."/>
            <person name="Sisk P."/>
            <person name="Stolte C."/>
            <person name="Sykes S."/>
            <person name="White J."/>
            <person name="Yandava C."/>
            <person name="Burger G."/>
            <person name="Gray M.W."/>
            <person name="Holland P.W.H."/>
            <person name="King N."/>
            <person name="Lang F.B.F."/>
            <person name="Roger A.J."/>
            <person name="Ruiz-Trillo I."/>
            <person name="Haas B."/>
            <person name="Nusbaum C."/>
            <person name="Birren B."/>
        </authorList>
    </citation>
    <scope>NUCLEOTIDE SEQUENCE [LARGE SCALE GENOMIC DNA]</scope>
    <source>
        <strain evidence="9 10">JP610</strain>
    </source>
</reference>
<organism evidence="9 10">
    <name type="scientific">Sphaeroforma arctica JP610</name>
    <dbReference type="NCBI Taxonomy" id="667725"/>
    <lineage>
        <taxon>Eukaryota</taxon>
        <taxon>Ichthyosporea</taxon>
        <taxon>Ichthyophonida</taxon>
        <taxon>Sphaeroforma</taxon>
    </lineage>
</organism>
<feature type="compositionally biased region" description="Low complexity" evidence="7">
    <location>
        <begin position="273"/>
        <end position="287"/>
    </location>
</feature>
<dbReference type="Pfam" id="PF14685">
    <property type="entry name" value="PDZ_Tricorn"/>
    <property type="match status" value="1"/>
</dbReference>
<dbReference type="AlphaFoldDB" id="A0A0L0G3Y8"/>